<dbReference type="OrthoDB" id="7067273at2"/>
<dbReference type="AlphaFoldDB" id="A0A1G6KNI1"/>
<dbReference type="Proteomes" id="UP000198943">
    <property type="component" value="Unassembled WGS sequence"/>
</dbReference>
<dbReference type="GO" id="GO:0003677">
    <property type="term" value="F:DNA binding"/>
    <property type="evidence" value="ECO:0007669"/>
    <property type="project" value="InterPro"/>
</dbReference>
<evidence type="ECO:0000313" key="3">
    <source>
        <dbReference type="Proteomes" id="UP000198943"/>
    </source>
</evidence>
<proteinExistence type="predicted"/>
<sequence length="72" mass="8414">MAKNTEFKYEIKEHIATLSTNEKGWSKELNLISWNDREPVFDIRTWDAEHKHMGKGITLTEEEVRILGKVLG</sequence>
<evidence type="ECO:0000313" key="2">
    <source>
        <dbReference type="EMBL" id="SDC32544.1"/>
    </source>
</evidence>
<reference evidence="3" key="1">
    <citation type="submission" date="2016-10" db="EMBL/GenBank/DDBJ databases">
        <authorList>
            <person name="Varghese N."/>
            <person name="Submissions S."/>
        </authorList>
    </citation>
    <scope>NUCLEOTIDE SEQUENCE [LARGE SCALE GENOMIC DNA]</scope>
    <source>
        <strain evidence="3">DSM 11005</strain>
    </source>
</reference>
<gene>
    <name evidence="2" type="ORF">SAMN04487864_10515</name>
</gene>
<evidence type="ECO:0000259" key="1">
    <source>
        <dbReference type="Pfam" id="PF02229"/>
    </source>
</evidence>
<dbReference type="Pfam" id="PF02229">
    <property type="entry name" value="PC4"/>
    <property type="match status" value="1"/>
</dbReference>
<name>A0A1G6KNI1_9FIRM</name>
<accession>A0A1G6KNI1</accession>
<dbReference type="Gene3D" id="2.30.31.70">
    <property type="match status" value="1"/>
</dbReference>
<dbReference type="PIRSF" id="PIRSF037246">
    <property type="entry name" value="UCP037246"/>
    <property type="match status" value="1"/>
</dbReference>
<dbReference type="EMBL" id="FMYW01000005">
    <property type="protein sequence ID" value="SDC32544.1"/>
    <property type="molecule type" value="Genomic_DNA"/>
</dbReference>
<dbReference type="GO" id="GO:0006355">
    <property type="term" value="P:regulation of DNA-templated transcription"/>
    <property type="evidence" value="ECO:0007669"/>
    <property type="project" value="InterPro"/>
</dbReference>
<dbReference type="InterPro" id="IPR003173">
    <property type="entry name" value="PC4_C"/>
</dbReference>
<dbReference type="InterPro" id="IPR017154">
    <property type="entry name" value="PC4-like"/>
</dbReference>
<organism evidence="2 3">
    <name type="scientific">Succiniclasticum ruminis</name>
    <dbReference type="NCBI Taxonomy" id="40841"/>
    <lineage>
        <taxon>Bacteria</taxon>
        <taxon>Bacillati</taxon>
        <taxon>Bacillota</taxon>
        <taxon>Negativicutes</taxon>
        <taxon>Acidaminococcales</taxon>
        <taxon>Acidaminococcaceae</taxon>
        <taxon>Succiniclasticum</taxon>
    </lineage>
</organism>
<feature type="domain" description="Transcriptional coactivator p15 (PC4) C-terminal" evidence="1">
    <location>
        <begin position="22"/>
        <end position="67"/>
    </location>
</feature>
<protein>
    <recommendedName>
        <fullName evidence="1">Transcriptional coactivator p15 (PC4) C-terminal domain-containing protein</fullName>
    </recommendedName>
</protein>
<dbReference type="RefSeq" id="WP_093729958.1">
    <property type="nucleotide sequence ID" value="NZ_FMYW01000005.1"/>
</dbReference>
<keyword evidence="3" id="KW-1185">Reference proteome</keyword>